<organism evidence="1 2">
    <name type="scientific">Vespula maculifrons</name>
    <name type="common">Eastern yellow jacket</name>
    <name type="synonym">Wasp</name>
    <dbReference type="NCBI Taxonomy" id="7453"/>
    <lineage>
        <taxon>Eukaryota</taxon>
        <taxon>Metazoa</taxon>
        <taxon>Ecdysozoa</taxon>
        <taxon>Arthropoda</taxon>
        <taxon>Hexapoda</taxon>
        <taxon>Insecta</taxon>
        <taxon>Pterygota</taxon>
        <taxon>Neoptera</taxon>
        <taxon>Endopterygota</taxon>
        <taxon>Hymenoptera</taxon>
        <taxon>Apocrita</taxon>
        <taxon>Aculeata</taxon>
        <taxon>Vespoidea</taxon>
        <taxon>Vespidae</taxon>
        <taxon>Vespinae</taxon>
        <taxon>Vespula</taxon>
    </lineage>
</organism>
<gene>
    <name evidence="1" type="ORF">V1477_021147</name>
</gene>
<dbReference type="EMBL" id="JAYRBN010000117">
    <property type="protein sequence ID" value="KAL2720000.1"/>
    <property type="molecule type" value="Genomic_DNA"/>
</dbReference>
<evidence type="ECO:0000313" key="1">
    <source>
        <dbReference type="EMBL" id="KAL2720000.1"/>
    </source>
</evidence>
<reference evidence="1 2" key="1">
    <citation type="journal article" date="2024" name="Ann. Entomol. Soc. Am.">
        <title>Genomic analyses of the southern and eastern yellowjacket wasps (Hymenoptera: Vespidae) reveal evolutionary signatures of social life.</title>
        <authorList>
            <person name="Catto M.A."/>
            <person name="Caine P.B."/>
            <person name="Orr S.E."/>
            <person name="Hunt B.G."/>
            <person name="Goodisman M.A.D."/>
        </authorList>
    </citation>
    <scope>NUCLEOTIDE SEQUENCE [LARGE SCALE GENOMIC DNA]</scope>
    <source>
        <strain evidence="1">232</strain>
        <tissue evidence="1">Head and thorax</tissue>
    </source>
</reference>
<dbReference type="AlphaFoldDB" id="A0ABD2AHJ9"/>
<comment type="caution">
    <text evidence="1">The sequence shown here is derived from an EMBL/GenBank/DDBJ whole genome shotgun (WGS) entry which is preliminary data.</text>
</comment>
<evidence type="ECO:0000313" key="2">
    <source>
        <dbReference type="Proteomes" id="UP001607303"/>
    </source>
</evidence>
<accession>A0ABD2AHJ9</accession>
<dbReference type="Proteomes" id="UP001607303">
    <property type="component" value="Unassembled WGS sequence"/>
</dbReference>
<proteinExistence type="predicted"/>
<name>A0ABD2AHJ9_VESMC</name>
<keyword evidence="2" id="KW-1185">Reference proteome</keyword>
<protein>
    <submittedName>
        <fullName evidence="1">Uncharacterized protein</fullName>
    </submittedName>
</protein>
<sequence>MERWYEEMGFYQRIQTSFNTKRVQLPKSPQFYDCLFIPSNITTSYGVYSQTIAENSLSLSLSGKGNVYIDGDDEPCEINICALLQSFIRMVTGLSLKMIKSACTIKRFTVYRNNNVYPGTLLNYALNIQCTFTSPNRIIQTSVWFDERKTNKKLSSKLVGSNPDSEDTISIDHNEEANTSHAETFLADFNRWEVGTNLRILNYFRDISDETKAKAIIRTAFPFVSSSISLKQFKIRRLVKTCNRNTIDHLEDKIEYVETDLSKGCVPLQMKSGLKGIEMVLRQVYV</sequence>